<reference evidence="1" key="1">
    <citation type="submission" date="2017-07" db="EMBL/GenBank/DDBJ databases">
        <title>Taro Niue Genome Assembly and Annotation.</title>
        <authorList>
            <person name="Atibalentja N."/>
            <person name="Keating K."/>
            <person name="Fields C.J."/>
        </authorList>
    </citation>
    <scope>NUCLEOTIDE SEQUENCE</scope>
    <source>
        <strain evidence="1">Niue_2</strain>
        <tissue evidence="1">Leaf</tissue>
    </source>
</reference>
<accession>A0A843UGV2</accession>
<dbReference type="AlphaFoldDB" id="A0A843UGV2"/>
<evidence type="ECO:0000313" key="1">
    <source>
        <dbReference type="EMBL" id="MQL82621.1"/>
    </source>
</evidence>
<comment type="caution">
    <text evidence="1">The sequence shown here is derived from an EMBL/GenBank/DDBJ whole genome shotgun (WGS) entry which is preliminary data.</text>
</comment>
<protein>
    <submittedName>
        <fullName evidence="1">Uncharacterized protein</fullName>
    </submittedName>
</protein>
<evidence type="ECO:0000313" key="2">
    <source>
        <dbReference type="Proteomes" id="UP000652761"/>
    </source>
</evidence>
<keyword evidence="2" id="KW-1185">Reference proteome</keyword>
<dbReference type="OrthoDB" id="670199at2759"/>
<dbReference type="EMBL" id="NMUH01000644">
    <property type="protein sequence ID" value="MQL82621.1"/>
    <property type="molecule type" value="Genomic_DNA"/>
</dbReference>
<name>A0A843UGV2_COLES</name>
<organism evidence="1 2">
    <name type="scientific">Colocasia esculenta</name>
    <name type="common">Wild taro</name>
    <name type="synonym">Arum esculentum</name>
    <dbReference type="NCBI Taxonomy" id="4460"/>
    <lineage>
        <taxon>Eukaryota</taxon>
        <taxon>Viridiplantae</taxon>
        <taxon>Streptophyta</taxon>
        <taxon>Embryophyta</taxon>
        <taxon>Tracheophyta</taxon>
        <taxon>Spermatophyta</taxon>
        <taxon>Magnoliopsida</taxon>
        <taxon>Liliopsida</taxon>
        <taxon>Araceae</taxon>
        <taxon>Aroideae</taxon>
        <taxon>Colocasieae</taxon>
        <taxon>Colocasia</taxon>
    </lineage>
</organism>
<gene>
    <name evidence="1" type="ORF">Taro_015091</name>
</gene>
<proteinExistence type="predicted"/>
<sequence length="341" mass="38440">MQRPDLGGKLLWLRCVQGLEGQGAYLRTSGPQNERLAAILEVFFRLCSASNWAGLDDLFFTVDAAKIDVIDHPPAQARGPQVENMKTVSTLRSGNITTNPHSHRSTLNEDKENEIELETKEEVEENVEKSKGKEKITKEPLDKIKMNEDPNYYIPRVPFPEALKPKSKNKLTGNEELMEESCVEEAVDQPCALGFEGEEGQLSSMFQNNDLSFPLECSPKVELKPLPANLKYIFLGENETWPIIIASDLDEGQEKKLIEVLKIHRKTFQVHDKVWLFNSRLRVFSRKLKSRWDGPYIVVKTCDNGAIMILDPKTGQSFTVKGQRNPVWKLHEGAGSCCAGA</sequence>
<dbReference type="Proteomes" id="UP000652761">
    <property type="component" value="Unassembled WGS sequence"/>
</dbReference>